<keyword evidence="2" id="KW-0378">Hydrolase</keyword>
<dbReference type="AlphaFoldDB" id="A0A512J964"/>
<dbReference type="GO" id="GO:0016787">
    <property type="term" value="F:hydrolase activity"/>
    <property type="evidence" value="ECO:0007669"/>
    <property type="project" value="UniProtKB-KW"/>
</dbReference>
<comment type="caution">
    <text evidence="2">The sequence shown here is derived from an EMBL/GenBank/DDBJ whole genome shotgun (WGS) entry which is preliminary data.</text>
</comment>
<dbReference type="Gene3D" id="3.40.50.1820">
    <property type="entry name" value="alpha/beta hydrolase"/>
    <property type="match status" value="1"/>
</dbReference>
<evidence type="ECO:0000259" key="1">
    <source>
        <dbReference type="Pfam" id="PF12697"/>
    </source>
</evidence>
<evidence type="ECO:0000313" key="5">
    <source>
        <dbReference type="Proteomes" id="UP001156856"/>
    </source>
</evidence>
<feature type="domain" description="AB hydrolase-1" evidence="1">
    <location>
        <begin position="58"/>
        <end position="258"/>
    </location>
</feature>
<reference evidence="2 4" key="3">
    <citation type="submission" date="2019-07" db="EMBL/GenBank/DDBJ databases">
        <title>Whole genome shotgun sequence of Methylobacterium oxalidis NBRC 107715.</title>
        <authorList>
            <person name="Hosoyama A."/>
            <person name="Uohara A."/>
            <person name="Ohji S."/>
            <person name="Ichikawa N."/>
        </authorList>
    </citation>
    <scope>NUCLEOTIDE SEQUENCE [LARGE SCALE GENOMIC DNA]</scope>
    <source>
        <strain evidence="2 4">NBRC 107715</strain>
    </source>
</reference>
<evidence type="ECO:0000313" key="3">
    <source>
        <dbReference type="EMBL" id="GLS63908.1"/>
    </source>
</evidence>
<accession>A0A512J964</accession>
<reference evidence="3" key="4">
    <citation type="submission" date="2023-01" db="EMBL/GenBank/DDBJ databases">
        <title>Draft genome sequence of Methylobacterium oxalidis strain NBRC 107715.</title>
        <authorList>
            <person name="Sun Q."/>
            <person name="Mori K."/>
        </authorList>
    </citation>
    <scope>NUCLEOTIDE SEQUENCE</scope>
    <source>
        <strain evidence="3">NBRC 107715</strain>
    </source>
</reference>
<reference evidence="3" key="1">
    <citation type="journal article" date="2014" name="Int. J. Syst. Evol. Microbiol.">
        <title>Complete genome of a new Firmicutes species belonging to the dominant human colonic microbiota ('Ruminococcus bicirculans') reveals two chromosomes and a selective capacity to utilize plant glucans.</title>
        <authorList>
            <consortium name="NISC Comparative Sequencing Program"/>
            <person name="Wegmann U."/>
            <person name="Louis P."/>
            <person name="Goesmann A."/>
            <person name="Henrissat B."/>
            <person name="Duncan S.H."/>
            <person name="Flint H.J."/>
        </authorList>
    </citation>
    <scope>NUCLEOTIDE SEQUENCE</scope>
    <source>
        <strain evidence="3">NBRC 107715</strain>
    </source>
</reference>
<dbReference type="RefSeq" id="WP_147028053.1">
    <property type="nucleotide sequence ID" value="NZ_BJZU01000105.1"/>
</dbReference>
<proteinExistence type="predicted"/>
<dbReference type="PIRSF" id="PIRSF037442">
    <property type="entry name" value="UCP037442_abhydr"/>
    <property type="match status" value="1"/>
</dbReference>
<protein>
    <submittedName>
        <fullName evidence="2">Alpha/beta hydrolase</fullName>
    </submittedName>
</protein>
<dbReference type="InterPro" id="IPR000073">
    <property type="entry name" value="AB_hydrolase_1"/>
</dbReference>
<dbReference type="EMBL" id="BJZU01000105">
    <property type="protein sequence ID" value="GEP06514.1"/>
    <property type="molecule type" value="Genomic_DNA"/>
</dbReference>
<dbReference type="Proteomes" id="UP000321960">
    <property type="component" value="Unassembled WGS sequence"/>
</dbReference>
<evidence type="ECO:0000313" key="4">
    <source>
        <dbReference type="Proteomes" id="UP000321960"/>
    </source>
</evidence>
<dbReference type="OrthoDB" id="9785076at2"/>
<dbReference type="InterPro" id="IPR029058">
    <property type="entry name" value="AB_hydrolase_fold"/>
</dbReference>
<keyword evidence="5" id="KW-1185">Reference proteome</keyword>
<dbReference type="SUPFAM" id="SSF53474">
    <property type="entry name" value="alpha/beta-Hydrolases"/>
    <property type="match status" value="1"/>
</dbReference>
<gene>
    <name evidence="3" type="ORF">GCM10007888_22890</name>
    <name evidence="2" type="ORF">MOX02_45520</name>
</gene>
<organism evidence="2 4">
    <name type="scientific">Methylobacterium oxalidis</name>
    <dbReference type="NCBI Taxonomy" id="944322"/>
    <lineage>
        <taxon>Bacteria</taxon>
        <taxon>Pseudomonadati</taxon>
        <taxon>Pseudomonadota</taxon>
        <taxon>Alphaproteobacteria</taxon>
        <taxon>Hyphomicrobiales</taxon>
        <taxon>Methylobacteriaceae</taxon>
        <taxon>Methylobacterium</taxon>
    </lineage>
</organism>
<name>A0A512J964_9HYPH</name>
<dbReference type="Pfam" id="PF12697">
    <property type="entry name" value="Abhydrolase_6"/>
    <property type="match status" value="1"/>
</dbReference>
<dbReference type="InterPro" id="IPR017208">
    <property type="entry name" value="UCP037442_abhydr"/>
</dbReference>
<evidence type="ECO:0000313" key="2">
    <source>
        <dbReference type="EMBL" id="GEP06514.1"/>
    </source>
</evidence>
<dbReference type="Proteomes" id="UP001156856">
    <property type="component" value="Unassembled WGS sequence"/>
</dbReference>
<dbReference type="EMBL" id="BSPK01000031">
    <property type="protein sequence ID" value="GLS63908.1"/>
    <property type="molecule type" value="Genomic_DNA"/>
</dbReference>
<sequence length="323" mass="35542">MSTLVVDPLAAGGALAEAVTVRCRDGYVLHGHLWSVDPRLEPMLGTVVLNPATGVLAGYYHAYARFLVAHGFEVLTYDYRGIGTSRPATLKGCGIRWRDWGELDFDAVVRWTRARRGGPLLVVGHSIGGFLPGFAEAANLVDRYLAVGAQFAYWPDYAVGDRLRMVAKWHFAMPAMTALAGYFPGRQLGWLEDLPAGIAYEWSFRRARMELSYPRRAREAILARFAAVQAPILAVGTTDDAFGTPPAIRRGLDYYAASPRTQVELTPAALGATTIGHFGLFHARRNGTFWTDSLDWLRDGRNPWPEAVAATLGPCCRSRTLSR</sequence>
<reference evidence="5" key="2">
    <citation type="journal article" date="2019" name="Int. J. Syst. Evol. Microbiol.">
        <title>The Global Catalogue of Microorganisms (GCM) 10K type strain sequencing project: providing services to taxonomists for standard genome sequencing and annotation.</title>
        <authorList>
            <consortium name="The Broad Institute Genomics Platform"/>
            <consortium name="The Broad Institute Genome Sequencing Center for Infectious Disease"/>
            <person name="Wu L."/>
            <person name="Ma J."/>
        </authorList>
    </citation>
    <scope>NUCLEOTIDE SEQUENCE [LARGE SCALE GENOMIC DNA]</scope>
    <source>
        <strain evidence="5">NBRC 107715</strain>
    </source>
</reference>